<keyword evidence="3" id="KW-1185">Reference proteome</keyword>
<gene>
    <name evidence="2" type="ORF">ACFFN0_08210</name>
</gene>
<evidence type="ECO:0000313" key="2">
    <source>
        <dbReference type="EMBL" id="MFB9732026.1"/>
    </source>
</evidence>
<dbReference type="Proteomes" id="UP001589613">
    <property type="component" value="Unassembled WGS sequence"/>
</dbReference>
<organism evidence="2 3">
    <name type="scientific">Ornithinimicrobium kibberense</name>
    <dbReference type="NCBI Taxonomy" id="282060"/>
    <lineage>
        <taxon>Bacteria</taxon>
        <taxon>Bacillati</taxon>
        <taxon>Actinomycetota</taxon>
        <taxon>Actinomycetes</taxon>
        <taxon>Micrococcales</taxon>
        <taxon>Ornithinimicrobiaceae</taxon>
        <taxon>Ornithinimicrobium</taxon>
    </lineage>
</organism>
<sequence>METHEAGPSMPSSGWPRLLTMPSTTKAAPVLLLAVLAGCGSAGEPPSTAGGPVTDTDGPTQHVDDEIPATGSPVSDPGLEELPIDKVPGPEDVDLHFDAPTQVVVGRPTTVTVVNDHEDDAQVRIEFYQNAGDFLSPEGLVDGGTITVPGSSRSEVELVVDSPGYVELLGTALPGSTYQFSVGLDAVKDTEAPTD</sequence>
<dbReference type="RefSeq" id="WP_141337691.1">
    <property type="nucleotide sequence ID" value="NZ_JBHMAX010000015.1"/>
</dbReference>
<feature type="region of interest" description="Disordered" evidence="1">
    <location>
        <begin position="42"/>
        <end position="79"/>
    </location>
</feature>
<name>A0ABV5V2K0_9MICO</name>
<comment type="caution">
    <text evidence="2">The sequence shown here is derived from an EMBL/GenBank/DDBJ whole genome shotgun (WGS) entry which is preliminary data.</text>
</comment>
<evidence type="ECO:0000313" key="3">
    <source>
        <dbReference type="Proteomes" id="UP001589613"/>
    </source>
</evidence>
<accession>A0ABV5V2K0</accession>
<protein>
    <submittedName>
        <fullName evidence="2">Uncharacterized protein</fullName>
    </submittedName>
</protein>
<dbReference type="EMBL" id="JBHMAX010000015">
    <property type="protein sequence ID" value="MFB9732026.1"/>
    <property type="molecule type" value="Genomic_DNA"/>
</dbReference>
<reference evidence="2 3" key="1">
    <citation type="submission" date="2024-09" db="EMBL/GenBank/DDBJ databases">
        <authorList>
            <person name="Sun Q."/>
            <person name="Mori K."/>
        </authorList>
    </citation>
    <scope>NUCLEOTIDE SEQUENCE [LARGE SCALE GENOMIC DNA]</scope>
    <source>
        <strain evidence="2 3">JCM 12763</strain>
    </source>
</reference>
<evidence type="ECO:0000256" key="1">
    <source>
        <dbReference type="SAM" id="MobiDB-lite"/>
    </source>
</evidence>
<proteinExistence type="predicted"/>